<evidence type="ECO:0000313" key="1">
    <source>
        <dbReference type="EMBL" id="KAJ8895766.1"/>
    </source>
</evidence>
<dbReference type="SUPFAM" id="SSF56672">
    <property type="entry name" value="DNA/RNA polymerases"/>
    <property type="match status" value="1"/>
</dbReference>
<gene>
    <name evidence="1" type="ORF">PR048_001104</name>
</gene>
<dbReference type="Proteomes" id="UP001159363">
    <property type="component" value="Chromosome 1"/>
</dbReference>
<dbReference type="InterPro" id="IPR043502">
    <property type="entry name" value="DNA/RNA_pol_sf"/>
</dbReference>
<dbReference type="EMBL" id="JARBHB010000001">
    <property type="protein sequence ID" value="KAJ8895766.1"/>
    <property type="molecule type" value="Genomic_DNA"/>
</dbReference>
<comment type="caution">
    <text evidence="1">The sequence shown here is derived from an EMBL/GenBank/DDBJ whole genome shotgun (WGS) entry which is preliminary data.</text>
</comment>
<reference evidence="1 2" key="1">
    <citation type="submission" date="2023-02" db="EMBL/GenBank/DDBJ databases">
        <title>LHISI_Scaffold_Assembly.</title>
        <authorList>
            <person name="Stuart O.P."/>
            <person name="Cleave R."/>
            <person name="Magrath M.J.L."/>
            <person name="Mikheyev A.S."/>
        </authorList>
    </citation>
    <scope>NUCLEOTIDE SEQUENCE [LARGE SCALE GENOMIC DNA]</scope>
    <source>
        <strain evidence="1">Daus_M_001</strain>
        <tissue evidence="1">Leg muscle</tissue>
    </source>
</reference>
<name>A0ABQ9IGI2_9NEOP</name>
<sequence length="234" mass="26236">MNCCVLHKTIIHELLMVEAETANWNTSSSIQLADPGVHLPSKIDALLGAEVFINLLCNGQIKPAGHAPVASGRVTSSPNAITLNTFSIKRNDPKHYTVKLPLKNDVTMLSNLRMKAHMLLQQLHKNMTTKLQLVFETSAKTSTELSLNDLLLVRPIIQQDLFLICIHRIAMTIGVAKIYRQILIHPSQADLHRVLWSDNPNSEIKTYRFKIVTYGMATAPFLVIRTLHQLTSDE</sequence>
<keyword evidence="2" id="KW-1185">Reference proteome</keyword>
<accession>A0ABQ9IGI2</accession>
<protein>
    <submittedName>
        <fullName evidence="1">Uncharacterized protein</fullName>
    </submittedName>
</protein>
<proteinExistence type="predicted"/>
<evidence type="ECO:0000313" key="2">
    <source>
        <dbReference type="Proteomes" id="UP001159363"/>
    </source>
</evidence>
<organism evidence="1 2">
    <name type="scientific">Dryococelus australis</name>
    <dbReference type="NCBI Taxonomy" id="614101"/>
    <lineage>
        <taxon>Eukaryota</taxon>
        <taxon>Metazoa</taxon>
        <taxon>Ecdysozoa</taxon>
        <taxon>Arthropoda</taxon>
        <taxon>Hexapoda</taxon>
        <taxon>Insecta</taxon>
        <taxon>Pterygota</taxon>
        <taxon>Neoptera</taxon>
        <taxon>Polyneoptera</taxon>
        <taxon>Phasmatodea</taxon>
        <taxon>Verophasmatodea</taxon>
        <taxon>Anareolatae</taxon>
        <taxon>Phasmatidae</taxon>
        <taxon>Eurycanthinae</taxon>
        <taxon>Dryococelus</taxon>
    </lineage>
</organism>